<feature type="signal peptide" evidence="2">
    <location>
        <begin position="1"/>
        <end position="29"/>
    </location>
</feature>
<dbReference type="EMBL" id="JACCFH010000001">
    <property type="protein sequence ID" value="NYG33927.1"/>
    <property type="molecule type" value="Genomic_DNA"/>
</dbReference>
<protein>
    <submittedName>
        <fullName evidence="3">Uncharacterized protein</fullName>
    </submittedName>
</protein>
<keyword evidence="2" id="KW-0732">Signal</keyword>
<reference evidence="3 4" key="1">
    <citation type="submission" date="2020-07" db="EMBL/GenBank/DDBJ databases">
        <title>Genomic Encyclopedia of Archaeal and Bacterial Type Strains, Phase II (KMG-II): from individual species to whole genera.</title>
        <authorList>
            <person name="Goeker M."/>
        </authorList>
    </citation>
    <scope>NUCLEOTIDE SEQUENCE [LARGE SCALE GENOMIC DNA]</scope>
    <source>
        <strain evidence="3 4">DSM 21226</strain>
    </source>
</reference>
<gene>
    <name evidence="3" type="ORF">BDD16_002913</name>
</gene>
<evidence type="ECO:0000313" key="3">
    <source>
        <dbReference type="EMBL" id="NYG33927.1"/>
    </source>
</evidence>
<keyword evidence="4" id="KW-1185">Reference proteome</keyword>
<dbReference type="Proteomes" id="UP000518288">
    <property type="component" value="Unassembled WGS sequence"/>
</dbReference>
<feature type="region of interest" description="Disordered" evidence="1">
    <location>
        <begin position="33"/>
        <end position="58"/>
    </location>
</feature>
<name>A0A7Y9U7L7_9BURK</name>
<accession>A0A7Y9U7L7</accession>
<comment type="caution">
    <text evidence="3">The sequence shown here is derived from an EMBL/GenBank/DDBJ whole genome shotgun (WGS) entry which is preliminary data.</text>
</comment>
<evidence type="ECO:0000256" key="1">
    <source>
        <dbReference type="SAM" id="MobiDB-lite"/>
    </source>
</evidence>
<dbReference type="RefSeq" id="WP_179634628.1">
    <property type="nucleotide sequence ID" value="NZ_JACCFH010000001.1"/>
</dbReference>
<proteinExistence type="predicted"/>
<evidence type="ECO:0000313" key="4">
    <source>
        <dbReference type="Proteomes" id="UP000518288"/>
    </source>
</evidence>
<feature type="chain" id="PRO_5031341528" evidence="2">
    <location>
        <begin position="30"/>
        <end position="76"/>
    </location>
</feature>
<evidence type="ECO:0000256" key="2">
    <source>
        <dbReference type="SAM" id="SignalP"/>
    </source>
</evidence>
<sequence length="76" mass="7737">MSSQFKIQGSLKALMAAATMAVLSLPAMDASAQRAPTISGGRGTPTVVRPARPMVPPRPVVVVPPCKRGGPGITPC</sequence>
<organism evidence="3 4">
    <name type="scientific">Sphaerotilus montanus</name>
    <dbReference type="NCBI Taxonomy" id="522889"/>
    <lineage>
        <taxon>Bacteria</taxon>
        <taxon>Pseudomonadati</taxon>
        <taxon>Pseudomonadota</taxon>
        <taxon>Betaproteobacteria</taxon>
        <taxon>Burkholderiales</taxon>
        <taxon>Sphaerotilaceae</taxon>
        <taxon>Sphaerotilus</taxon>
    </lineage>
</organism>
<dbReference type="AlphaFoldDB" id="A0A7Y9U7L7"/>